<evidence type="ECO:0000313" key="1">
    <source>
        <dbReference type="EMBL" id="KKL13983.1"/>
    </source>
</evidence>
<name>A0A0F9DPV5_9ZZZZ</name>
<organism evidence="1">
    <name type="scientific">marine sediment metagenome</name>
    <dbReference type="NCBI Taxonomy" id="412755"/>
    <lineage>
        <taxon>unclassified sequences</taxon>
        <taxon>metagenomes</taxon>
        <taxon>ecological metagenomes</taxon>
    </lineage>
</organism>
<proteinExistence type="predicted"/>
<gene>
    <name evidence="1" type="ORF">LCGC14_2520330</name>
</gene>
<reference evidence="1" key="1">
    <citation type="journal article" date="2015" name="Nature">
        <title>Complex archaea that bridge the gap between prokaryotes and eukaryotes.</title>
        <authorList>
            <person name="Spang A."/>
            <person name="Saw J.H."/>
            <person name="Jorgensen S.L."/>
            <person name="Zaremba-Niedzwiedzka K."/>
            <person name="Martijn J."/>
            <person name="Lind A.E."/>
            <person name="van Eijk R."/>
            <person name="Schleper C."/>
            <person name="Guy L."/>
            <person name="Ettema T.J."/>
        </authorList>
    </citation>
    <scope>NUCLEOTIDE SEQUENCE</scope>
</reference>
<accession>A0A0F9DPV5</accession>
<dbReference type="EMBL" id="LAZR01040640">
    <property type="protein sequence ID" value="KKL13983.1"/>
    <property type="molecule type" value="Genomic_DNA"/>
</dbReference>
<comment type="caution">
    <text evidence="1">The sequence shown here is derived from an EMBL/GenBank/DDBJ whole genome shotgun (WGS) entry which is preliminary data.</text>
</comment>
<protein>
    <submittedName>
        <fullName evidence="1">Uncharacterized protein</fullName>
    </submittedName>
</protein>
<dbReference type="AlphaFoldDB" id="A0A0F9DPV5"/>
<sequence length="75" mass="9494">MTKKVFIARIPSYYKEKFFKYDVKEIKSEHMISESVEFWDKEITTVFKPTEWNKLIEKPTKDNWWIYRYERINYE</sequence>